<keyword evidence="3" id="KW-1185">Reference proteome</keyword>
<dbReference type="AlphaFoldDB" id="A0A2S4PKP2"/>
<dbReference type="EMBL" id="PEDP01002532">
    <property type="protein sequence ID" value="POS82608.1"/>
    <property type="molecule type" value="Genomic_DNA"/>
</dbReference>
<dbReference type="Proteomes" id="UP000237438">
    <property type="component" value="Unassembled WGS sequence"/>
</dbReference>
<sequence>MWFELRGEATWIPAHALLQNGSETALLSEKPTQARESRTHDINVSNDDEEVNVKRGGSTYDITLSLAYVSKADFIVIQEPWVSNDSNRPLNKSHPAFRTFLPKPENGTRSSVKSYVQKSSYTHNLNYH</sequence>
<evidence type="ECO:0000313" key="2">
    <source>
        <dbReference type="EMBL" id="POS82608.1"/>
    </source>
</evidence>
<evidence type="ECO:0000256" key="1">
    <source>
        <dbReference type="SAM" id="MobiDB-lite"/>
    </source>
</evidence>
<feature type="region of interest" description="Disordered" evidence="1">
    <location>
        <begin position="93"/>
        <end position="116"/>
    </location>
</feature>
<comment type="caution">
    <text evidence="2">The sequence shown here is derived from an EMBL/GenBank/DDBJ whole genome shotgun (WGS) entry which is preliminary data.</text>
</comment>
<reference evidence="2 3" key="1">
    <citation type="submission" date="2017-10" db="EMBL/GenBank/DDBJ databases">
        <title>Development of genomic resources for the powdery mildew, Erysiphe pulchra.</title>
        <authorList>
            <person name="Wadl P.A."/>
            <person name="Mack B.M."/>
            <person name="Moore G."/>
            <person name="Beltz S.B."/>
        </authorList>
    </citation>
    <scope>NUCLEOTIDE SEQUENCE [LARGE SCALE GENOMIC DNA]</scope>
    <source>
        <strain evidence="2">Cflorida</strain>
    </source>
</reference>
<organism evidence="2 3">
    <name type="scientific">Erysiphe pulchra</name>
    <dbReference type="NCBI Taxonomy" id="225359"/>
    <lineage>
        <taxon>Eukaryota</taxon>
        <taxon>Fungi</taxon>
        <taxon>Dikarya</taxon>
        <taxon>Ascomycota</taxon>
        <taxon>Pezizomycotina</taxon>
        <taxon>Leotiomycetes</taxon>
        <taxon>Erysiphales</taxon>
        <taxon>Erysiphaceae</taxon>
        <taxon>Erysiphe</taxon>
    </lineage>
</organism>
<accession>A0A2S4PKP2</accession>
<evidence type="ECO:0000313" key="3">
    <source>
        <dbReference type="Proteomes" id="UP000237438"/>
    </source>
</evidence>
<name>A0A2S4PKP2_9PEZI</name>
<gene>
    <name evidence="2" type="ORF">EPUL_006184</name>
</gene>
<protein>
    <recommendedName>
        <fullName evidence="4">Endonuclease/exonuclease/phosphatase domain-containing protein</fullName>
    </recommendedName>
</protein>
<proteinExistence type="predicted"/>
<evidence type="ECO:0008006" key="4">
    <source>
        <dbReference type="Google" id="ProtNLM"/>
    </source>
</evidence>